<keyword evidence="11" id="KW-0269">Exonuclease</keyword>
<keyword evidence="6" id="KW-0698">rRNA processing</keyword>
<dbReference type="SMART" id="SM00670">
    <property type="entry name" value="PINc"/>
    <property type="match status" value="1"/>
</dbReference>
<evidence type="ECO:0000313" key="20">
    <source>
        <dbReference type="Ensembl" id="ENSHBUP00000014617.1"/>
    </source>
</evidence>
<keyword evidence="5" id="KW-0963">Cytoplasm</keyword>
<feature type="region of interest" description="Disordered" evidence="17">
    <location>
        <begin position="308"/>
        <end position="333"/>
    </location>
</feature>
<dbReference type="SMART" id="SM00955">
    <property type="entry name" value="RNB"/>
    <property type="match status" value="1"/>
</dbReference>
<keyword evidence="12" id="KW-0694">RNA-binding</keyword>
<dbReference type="Pfam" id="PF17215">
    <property type="entry name" value="Rrp44_S1"/>
    <property type="match status" value="1"/>
</dbReference>
<dbReference type="Ensembl" id="ENSHBUT00000033445.1">
    <property type="protein sequence ID" value="ENSHBUP00000014617.1"/>
    <property type="gene ID" value="ENSHBUG00000000479.1"/>
</dbReference>
<dbReference type="GO" id="GO:0016075">
    <property type="term" value="P:rRNA catabolic process"/>
    <property type="evidence" value="ECO:0007669"/>
    <property type="project" value="TreeGrafter"/>
</dbReference>
<accession>A0A3Q2VQT5</accession>
<dbReference type="GO" id="GO:0071031">
    <property type="term" value="P:nuclear mRNA surveillance of mRNA 3'-end processing"/>
    <property type="evidence" value="ECO:0007669"/>
    <property type="project" value="TreeGrafter"/>
</dbReference>
<evidence type="ECO:0000256" key="4">
    <source>
        <dbReference type="ARBA" id="ARBA00005785"/>
    </source>
</evidence>
<keyword evidence="9" id="KW-0378">Hydrolase</keyword>
<dbReference type="GO" id="GO:0000176">
    <property type="term" value="C:nuclear exosome (RNase complex)"/>
    <property type="evidence" value="ECO:0007669"/>
    <property type="project" value="UniProtKB-ARBA"/>
</dbReference>
<dbReference type="InterPro" id="IPR022966">
    <property type="entry name" value="RNase_II/R_CS"/>
</dbReference>
<dbReference type="Gene3D" id="3.40.50.1010">
    <property type="entry name" value="5'-nuclease"/>
    <property type="match status" value="1"/>
</dbReference>
<dbReference type="GO" id="GO:0000175">
    <property type="term" value="F:3'-5'-RNA exonuclease activity"/>
    <property type="evidence" value="ECO:0007669"/>
    <property type="project" value="TreeGrafter"/>
</dbReference>
<dbReference type="Pfam" id="PF17216">
    <property type="entry name" value="Rrp44_CSD1"/>
    <property type="match status" value="1"/>
</dbReference>
<dbReference type="PANTHER" id="PTHR23355">
    <property type="entry name" value="RIBONUCLEASE"/>
    <property type="match status" value="1"/>
</dbReference>
<dbReference type="GO" id="GO:0006364">
    <property type="term" value="P:rRNA processing"/>
    <property type="evidence" value="ECO:0007669"/>
    <property type="project" value="UniProtKB-KW"/>
</dbReference>
<dbReference type="GO" id="GO:0003723">
    <property type="term" value="F:RNA binding"/>
    <property type="evidence" value="ECO:0007669"/>
    <property type="project" value="UniProtKB-KW"/>
</dbReference>
<dbReference type="Proteomes" id="UP000264840">
    <property type="component" value="Unplaced"/>
</dbReference>
<evidence type="ECO:0000256" key="1">
    <source>
        <dbReference type="ARBA" id="ARBA00001946"/>
    </source>
</evidence>
<dbReference type="InterPro" id="IPR050180">
    <property type="entry name" value="RNR_Ribonuclease"/>
</dbReference>
<sequence length="909" mass="102808">MLKSKTFVKKTRSGGVMKVVREHYLRDDIWCGSEVCTECKQESTVLQKDACMESSLCSYPHYLVPDTNVVLHQIDILEDPVICNVIILQTVLQEVRHRSAPVYKRLKDIIHEKEKRFYTFTNEHHRDTFIEREPGESANDRNDRAIRVAVKWYSQHLKTFESDTDGLKVVLLTNDQGNKQKAQDNGLLVYKCEEYVKSLIANPELVDRLALSSDDKNEITSSKVLFPEHLPLSRIQTGIKSSSFLQGTFRASRDNYLEATVFVQGEGEDGTEVLIQGLQNLNRAVHQDVVAVQLLPRSEWVAPSSVVLQDEGTAKDDEDAEEEEGKLRTAAAEAARKPTGKVVGIIKRNWRPFCGMLNVSQIKESTRHLFTPADRRIPRIRIETRQASTLSGQRIMVAIDGWPKDSRYPNGHFVRSLGGAGEKDTEEEVLLLEHDVPHQAFSQAVLSFLPKMPWAITPEDMMKREDLRPLTVCSVDPPGCTDIDDALHCRELENGNLEVGVHIADVSHFIRPGNALDKEAANRGTTVYLCGKRIDMVPELLSSNLCSLRSNVDRLAFSCIWEINHKAEILKTRFTKSVINSKASLTYAEAQMRIDDTNKNDDITKNLRGLNKLAKILKRQRIEKGALTLSSLEVRFHMDSETHDPIDLQTKELMETNSMVEEFMLLANISVAQKIYDEFSECALLRKHPAPPPSNYDILIKAAKSKEVEIHTDSAKALADSLDAAKVDGFPYFNTLLRILATRCMMQAVYFCSGMDSDFHHYGLASPIYTHFTSPIRRYADIIVHRLLAVAIGADTTYPDLMDKHKQSALCNNLNYRHKMSQYAQRASVAFHTQLFFKSRGILNEEGFVLFVRKNAIIVLIPKFGLEGTVFFDSKDKVSPNIVFEEEIPGVSVPPPDTERPAKKQKLDR</sequence>
<reference evidence="20" key="1">
    <citation type="submission" date="2025-08" db="UniProtKB">
        <authorList>
            <consortium name="Ensembl"/>
        </authorList>
    </citation>
    <scope>IDENTIFICATION</scope>
</reference>
<evidence type="ECO:0000256" key="13">
    <source>
        <dbReference type="ARBA" id="ARBA00023242"/>
    </source>
</evidence>
<evidence type="ECO:0000259" key="18">
    <source>
        <dbReference type="SMART" id="SM00670"/>
    </source>
</evidence>
<evidence type="ECO:0000259" key="19">
    <source>
        <dbReference type="SMART" id="SM00955"/>
    </source>
</evidence>
<dbReference type="Gene3D" id="2.40.50.140">
    <property type="entry name" value="Nucleic acid-binding proteins"/>
    <property type="match status" value="1"/>
</dbReference>
<evidence type="ECO:0000256" key="6">
    <source>
        <dbReference type="ARBA" id="ARBA00022552"/>
    </source>
</evidence>
<dbReference type="FunFam" id="3.40.50.1010:FF:000010">
    <property type="entry name" value="Exosome complex exonuclease DIS3"/>
    <property type="match status" value="1"/>
</dbReference>
<comment type="similarity">
    <text evidence="4 16">Belongs to the RNR ribonuclease family.</text>
</comment>
<dbReference type="GO" id="GO:0004519">
    <property type="term" value="F:endonuclease activity"/>
    <property type="evidence" value="ECO:0007669"/>
    <property type="project" value="UniProtKB-KW"/>
</dbReference>
<dbReference type="Pfam" id="PF17849">
    <property type="entry name" value="OB_Dis3"/>
    <property type="match status" value="1"/>
</dbReference>
<dbReference type="InterPro" id="IPR012340">
    <property type="entry name" value="NA-bd_OB-fold"/>
</dbReference>
<evidence type="ECO:0000256" key="15">
    <source>
        <dbReference type="ARBA" id="ARBA00077930"/>
    </source>
</evidence>
<evidence type="ECO:0000256" key="8">
    <source>
        <dbReference type="ARBA" id="ARBA00022759"/>
    </source>
</evidence>
<dbReference type="FunFam" id="2.40.50.700:FF:000001">
    <property type="entry name" value="Exosome complex exonuclease exoribonuclease (Rrp44)"/>
    <property type="match status" value="1"/>
</dbReference>
<evidence type="ECO:0000256" key="3">
    <source>
        <dbReference type="ARBA" id="ARBA00004604"/>
    </source>
</evidence>
<evidence type="ECO:0000256" key="2">
    <source>
        <dbReference type="ARBA" id="ARBA00004496"/>
    </source>
</evidence>
<evidence type="ECO:0000256" key="12">
    <source>
        <dbReference type="ARBA" id="ARBA00022884"/>
    </source>
</evidence>
<feature type="region of interest" description="Disordered" evidence="17">
    <location>
        <begin position="888"/>
        <end position="909"/>
    </location>
</feature>
<feature type="compositionally biased region" description="Basic and acidic residues" evidence="17">
    <location>
        <begin position="897"/>
        <end position="909"/>
    </location>
</feature>
<reference evidence="20" key="2">
    <citation type="submission" date="2025-09" db="UniProtKB">
        <authorList>
            <consortium name="Ensembl"/>
        </authorList>
    </citation>
    <scope>IDENTIFICATION</scope>
</reference>
<dbReference type="InterPro" id="IPR029060">
    <property type="entry name" value="PIN-like_dom_sf"/>
</dbReference>
<protein>
    <recommendedName>
        <fullName evidence="14">Protein DIS3 homolog</fullName>
    </recommendedName>
    <alternativeName>
        <fullName evidence="15">Ribosomal RNA-processing protein 44</fullName>
    </alternativeName>
</protein>
<organism evidence="20 21">
    <name type="scientific">Haplochromis burtoni</name>
    <name type="common">Burton's mouthbrooder</name>
    <name type="synonym">Chromis burtoni</name>
    <dbReference type="NCBI Taxonomy" id="8153"/>
    <lineage>
        <taxon>Eukaryota</taxon>
        <taxon>Metazoa</taxon>
        <taxon>Chordata</taxon>
        <taxon>Craniata</taxon>
        <taxon>Vertebrata</taxon>
        <taxon>Euteleostomi</taxon>
        <taxon>Actinopterygii</taxon>
        <taxon>Neopterygii</taxon>
        <taxon>Teleostei</taxon>
        <taxon>Neoteleostei</taxon>
        <taxon>Acanthomorphata</taxon>
        <taxon>Ovalentaria</taxon>
        <taxon>Cichlomorphae</taxon>
        <taxon>Cichliformes</taxon>
        <taxon>Cichlidae</taxon>
        <taxon>African cichlids</taxon>
        <taxon>Pseudocrenilabrinae</taxon>
        <taxon>Haplochromini</taxon>
        <taxon>Haplochromis</taxon>
    </lineage>
</organism>
<dbReference type="Gene3D" id="2.40.50.700">
    <property type="match status" value="1"/>
</dbReference>
<feature type="domain" description="PIN" evidence="18">
    <location>
        <begin position="61"/>
        <end position="180"/>
    </location>
</feature>
<dbReference type="InterPro" id="IPR033771">
    <property type="entry name" value="Rrp44_CSD1"/>
</dbReference>
<dbReference type="InterPro" id="IPR041505">
    <property type="entry name" value="Dis3_CSD2"/>
</dbReference>
<comment type="subcellular location">
    <subcellularLocation>
        <location evidence="2">Cytoplasm</location>
    </subcellularLocation>
    <subcellularLocation>
        <location evidence="3">Nucleus</location>
        <location evidence="3">Nucleolus</location>
    </subcellularLocation>
</comment>
<name>A0A3Q2VQT5_HAPBU</name>
<dbReference type="Pfam" id="PF13638">
    <property type="entry name" value="PIN_4"/>
    <property type="match status" value="1"/>
</dbReference>
<evidence type="ECO:0000256" key="14">
    <source>
        <dbReference type="ARBA" id="ARBA00077221"/>
    </source>
</evidence>
<dbReference type="CDD" id="cd09862">
    <property type="entry name" value="PIN_Rrp44-like"/>
    <property type="match status" value="1"/>
</dbReference>
<keyword evidence="8" id="KW-0255">Endonuclease</keyword>
<evidence type="ECO:0000313" key="21">
    <source>
        <dbReference type="Proteomes" id="UP000264840"/>
    </source>
</evidence>
<evidence type="ECO:0000256" key="7">
    <source>
        <dbReference type="ARBA" id="ARBA00022722"/>
    </source>
</evidence>
<dbReference type="PROSITE" id="PS01175">
    <property type="entry name" value="RIBONUCLEASE_II"/>
    <property type="match status" value="1"/>
</dbReference>
<keyword evidence="10" id="KW-0271">Exosome</keyword>
<dbReference type="InterPro" id="IPR033770">
    <property type="entry name" value="RRP44_S1"/>
</dbReference>
<feature type="domain" description="RNB" evidence="19">
    <location>
        <begin position="464"/>
        <end position="794"/>
    </location>
</feature>
<dbReference type="SUPFAM" id="SSF88723">
    <property type="entry name" value="PIN domain-like"/>
    <property type="match status" value="1"/>
</dbReference>
<proteinExistence type="inferred from homology"/>
<keyword evidence="13" id="KW-0539">Nucleus</keyword>
<dbReference type="PANTHER" id="PTHR23355:SF35">
    <property type="entry name" value="EXOSOME COMPLEX EXONUCLEASE RRP44"/>
    <property type="match status" value="1"/>
</dbReference>
<evidence type="ECO:0000256" key="17">
    <source>
        <dbReference type="SAM" id="MobiDB-lite"/>
    </source>
</evidence>
<dbReference type="GO" id="GO:0005730">
    <property type="term" value="C:nucleolus"/>
    <property type="evidence" value="ECO:0007669"/>
    <property type="project" value="UniProtKB-SubCell"/>
</dbReference>
<dbReference type="GO" id="GO:0071034">
    <property type="term" value="P:CUT catabolic process"/>
    <property type="evidence" value="ECO:0007669"/>
    <property type="project" value="UniProtKB-ARBA"/>
</dbReference>
<evidence type="ECO:0000256" key="11">
    <source>
        <dbReference type="ARBA" id="ARBA00022839"/>
    </source>
</evidence>
<evidence type="ECO:0000256" key="9">
    <source>
        <dbReference type="ARBA" id="ARBA00022801"/>
    </source>
</evidence>
<dbReference type="AlphaFoldDB" id="A0A3Q2VQT5"/>
<dbReference type="GeneTree" id="ENSGT00530000063106"/>
<evidence type="ECO:0000256" key="5">
    <source>
        <dbReference type="ARBA" id="ARBA00022490"/>
    </source>
</evidence>
<comment type="cofactor">
    <cofactor evidence="1">
        <name>Mg(2+)</name>
        <dbReference type="ChEBI" id="CHEBI:18420"/>
    </cofactor>
</comment>
<keyword evidence="21" id="KW-1185">Reference proteome</keyword>
<dbReference type="SUPFAM" id="SSF50249">
    <property type="entry name" value="Nucleic acid-binding proteins"/>
    <property type="match status" value="3"/>
</dbReference>
<dbReference type="InterPro" id="IPR001900">
    <property type="entry name" value="RNase_II/R"/>
</dbReference>
<evidence type="ECO:0000256" key="16">
    <source>
        <dbReference type="RuleBase" id="RU003901"/>
    </source>
</evidence>
<evidence type="ECO:0000256" key="10">
    <source>
        <dbReference type="ARBA" id="ARBA00022835"/>
    </source>
</evidence>
<dbReference type="InterPro" id="IPR002716">
    <property type="entry name" value="PIN_dom"/>
</dbReference>
<dbReference type="Gene3D" id="2.40.50.690">
    <property type="match status" value="1"/>
</dbReference>
<dbReference type="FunFam" id="2.40.50.690:FF:000002">
    <property type="entry name" value="exosome complex exonuclease RRP44 isoform X1"/>
    <property type="match status" value="1"/>
</dbReference>
<keyword evidence="7" id="KW-0540">Nuclease</keyword>
<dbReference type="Pfam" id="PF00773">
    <property type="entry name" value="RNB"/>
    <property type="match status" value="1"/>
</dbReference>
<dbReference type="GO" id="GO:0000177">
    <property type="term" value="C:cytoplasmic exosome (RNase complex)"/>
    <property type="evidence" value="ECO:0007669"/>
    <property type="project" value="TreeGrafter"/>
</dbReference>